<evidence type="ECO:0000256" key="2">
    <source>
        <dbReference type="SAM" id="Phobius"/>
    </source>
</evidence>
<keyword evidence="2" id="KW-0812">Transmembrane</keyword>
<keyword evidence="4" id="KW-1185">Reference proteome</keyword>
<organism evidence="3 4">
    <name type="scientific">Platanthera zijinensis</name>
    <dbReference type="NCBI Taxonomy" id="2320716"/>
    <lineage>
        <taxon>Eukaryota</taxon>
        <taxon>Viridiplantae</taxon>
        <taxon>Streptophyta</taxon>
        <taxon>Embryophyta</taxon>
        <taxon>Tracheophyta</taxon>
        <taxon>Spermatophyta</taxon>
        <taxon>Magnoliopsida</taxon>
        <taxon>Liliopsida</taxon>
        <taxon>Asparagales</taxon>
        <taxon>Orchidaceae</taxon>
        <taxon>Orchidoideae</taxon>
        <taxon>Orchideae</taxon>
        <taxon>Orchidinae</taxon>
        <taxon>Platanthera</taxon>
    </lineage>
</organism>
<evidence type="ECO:0000313" key="3">
    <source>
        <dbReference type="EMBL" id="KAK8938818.1"/>
    </source>
</evidence>
<comment type="caution">
    <text evidence="3">The sequence shown here is derived from an EMBL/GenBank/DDBJ whole genome shotgun (WGS) entry which is preliminary data.</text>
</comment>
<feature type="transmembrane region" description="Helical" evidence="2">
    <location>
        <begin position="114"/>
        <end position="134"/>
    </location>
</feature>
<feature type="region of interest" description="Disordered" evidence="1">
    <location>
        <begin position="1"/>
        <end position="33"/>
    </location>
</feature>
<dbReference type="EMBL" id="JBBWWQ010000009">
    <property type="protein sequence ID" value="KAK8938818.1"/>
    <property type="molecule type" value="Genomic_DNA"/>
</dbReference>
<proteinExistence type="predicted"/>
<keyword evidence="2" id="KW-0472">Membrane</keyword>
<sequence length="138" mass="14939">MTSLDRCDDDPRKENENSMQGFLSSDPQPSPPGFSLLSSNVWWGTMQSRRLYDAVGPVSPPNRAVSSCLLTRFLAAASSSTNIPVVSPFSSFSQLLLFSLRFPYPPFPAFSHRILVATSSCAAGVLIVAVRSALLKSL</sequence>
<evidence type="ECO:0000313" key="4">
    <source>
        <dbReference type="Proteomes" id="UP001418222"/>
    </source>
</evidence>
<dbReference type="Proteomes" id="UP001418222">
    <property type="component" value="Unassembled WGS sequence"/>
</dbReference>
<protein>
    <submittedName>
        <fullName evidence="3">Uncharacterized protein</fullName>
    </submittedName>
</protein>
<dbReference type="AlphaFoldDB" id="A0AAP0G5P2"/>
<evidence type="ECO:0000256" key="1">
    <source>
        <dbReference type="SAM" id="MobiDB-lite"/>
    </source>
</evidence>
<gene>
    <name evidence="3" type="ORF">KSP39_PZI011114</name>
</gene>
<name>A0AAP0G5P2_9ASPA</name>
<keyword evidence="2" id="KW-1133">Transmembrane helix</keyword>
<feature type="compositionally biased region" description="Polar residues" evidence="1">
    <location>
        <begin position="17"/>
        <end position="27"/>
    </location>
</feature>
<accession>A0AAP0G5P2</accession>
<feature type="compositionally biased region" description="Basic and acidic residues" evidence="1">
    <location>
        <begin position="1"/>
        <end position="16"/>
    </location>
</feature>
<reference evidence="3 4" key="1">
    <citation type="journal article" date="2022" name="Nat. Plants">
        <title>Genomes of leafy and leafless Platanthera orchids illuminate the evolution of mycoheterotrophy.</title>
        <authorList>
            <person name="Li M.H."/>
            <person name="Liu K.W."/>
            <person name="Li Z."/>
            <person name="Lu H.C."/>
            <person name="Ye Q.L."/>
            <person name="Zhang D."/>
            <person name="Wang J.Y."/>
            <person name="Li Y.F."/>
            <person name="Zhong Z.M."/>
            <person name="Liu X."/>
            <person name="Yu X."/>
            <person name="Liu D.K."/>
            <person name="Tu X.D."/>
            <person name="Liu B."/>
            <person name="Hao Y."/>
            <person name="Liao X.Y."/>
            <person name="Jiang Y.T."/>
            <person name="Sun W.H."/>
            <person name="Chen J."/>
            <person name="Chen Y.Q."/>
            <person name="Ai Y."/>
            <person name="Zhai J.W."/>
            <person name="Wu S.S."/>
            <person name="Zhou Z."/>
            <person name="Hsiao Y.Y."/>
            <person name="Wu W.L."/>
            <person name="Chen Y.Y."/>
            <person name="Lin Y.F."/>
            <person name="Hsu J.L."/>
            <person name="Li C.Y."/>
            <person name="Wang Z.W."/>
            <person name="Zhao X."/>
            <person name="Zhong W.Y."/>
            <person name="Ma X.K."/>
            <person name="Ma L."/>
            <person name="Huang J."/>
            <person name="Chen G.Z."/>
            <person name="Huang M.Z."/>
            <person name="Huang L."/>
            <person name="Peng D.H."/>
            <person name="Luo Y.B."/>
            <person name="Zou S.Q."/>
            <person name="Chen S.P."/>
            <person name="Lan S."/>
            <person name="Tsai W.C."/>
            <person name="Van de Peer Y."/>
            <person name="Liu Z.J."/>
        </authorList>
    </citation>
    <scope>NUCLEOTIDE SEQUENCE [LARGE SCALE GENOMIC DNA]</scope>
    <source>
        <strain evidence="3">Lor287</strain>
    </source>
</reference>